<feature type="domain" description="Fructose-1-6-bisphosphatase class 1 C-terminal" evidence="16">
    <location>
        <begin position="202"/>
        <end position="331"/>
    </location>
</feature>
<feature type="binding site" evidence="12">
    <location>
        <position position="94"/>
    </location>
    <ligand>
        <name>Mg(2+)</name>
        <dbReference type="ChEBI" id="CHEBI:18420"/>
        <label>1</label>
    </ligand>
</feature>
<comment type="pathway">
    <text evidence="2">Carbohydrate biosynthesis; Calvin cycle.</text>
</comment>
<dbReference type="GO" id="GO:0042132">
    <property type="term" value="F:fructose 1,6-bisphosphate 1-phosphatase activity"/>
    <property type="evidence" value="ECO:0007669"/>
    <property type="project" value="UniProtKB-UniRule"/>
</dbReference>
<evidence type="ECO:0000256" key="11">
    <source>
        <dbReference type="ARBA" id="ARBA00081210"/>
    </source>
</evidence>
<dbReference type="Pfam" id="PF18913">
    <property type="entry name" value="FBPase_C"/>
    <property type="match status" value="1"/>
</dbReference>
<feature type="binding site" evidence="12">
    <location>
        <position position="118"/>
    </location>
    <ligand>
        <name>Mg(2+)</name>
        <dbReference type="ChEBI" id="CHEBI:18420"/>
        <label>1</label>
    </ligand>
</feature>
<comment type="cofactor">
    <cofactor evidence="12">
        <name>Mg(2+)</name>
        <dbReference type="ChEBI" id="CHEBI:18420"/>
    </cofactor>
    <text evidence="12">Binds 2 magnesium ions per subunit.</text>
</comment>
<dbReference type="PRINTS" id="PR00115">
    <property type="entry name" value="F16BPHPHTASE"/>
</dbReference>
<feature type="binding site" evidence="12">
    <location>
        <position position="244"/>
    </location>
    <ligand>
        <name>substrate</name>
    </ligand>
</feature>
<dbReference type="FunFam" id="3.30.540.10:FF:000002">
    <property type="entry name" value="Fructose-1,6-bisphosphatase class 1"/>
    <property type="match status" value="1"/>
</dbReference>
<evidence type="ECO:0000256" key="8">
    <source>
        <dbReference type="ARBA" id="ARBA00022842"/>
    </source>
</evidence>
<dbReference type="SUPFAM" id="SSF56655">
    <property type="entry name" value="Carbohydrate phosphatase"/>
    <property type="match status" value="1"/>
</dbReference>
<accession>A0A9D6QPR8</accession>
<evidence type="ECO:0000256" key="1">
    <source>
        <dbReference type="ARBA" id="ARBA00001273"/>
    </source>
</evidence>
<evidence type="ECO:0000256" key="7">
    <source>
        <dbReference type="ARBA" id="ARBA00022801"/>
    </source>
</evidence>
<sequence length="371" mass="40160">MSQRAAITLSQFILQEGNQHPGATGEFTDLLSDIELAAKMINREVIRAGLVDMLGYTGGQNVHGEKVQKLDRFAHETIYRVLGATGQLAVMASEEDEDVIPVPVGAPVGKYVVNFDPLDGSSNINANVNIGTIFSVLPRVTREGSGTLADCMQPGKHQLCAGYVMYGSSTMLVYTTGQGVHGFTFEPSIGEFLLSNRDIRTPARGHIYSVNEGNYFKWDDGVKRYVDWVKMDDPSTGRPYTARYVGSLVADFHRNLLYGGIYLYPGDRRSPNGKLRVLYEAAPLAFIAEQAGGAASDGHRRILEIAPTQLHQRTPLFLGSAEDVKECETFVQGRNPAITADRRAGSAAPPSPSAPSTSAPSPSRSARAPRA</sequence>
<evidence type="ECO:0000313" key="18">
    <source>
        <dbReference type="Proteomes" id="UP000807850"/>
    </source>
</evidence>
<keyword evidence="7 12" id="KW-0378">Hydrolase</keyword>
<comment type="caution">
    <text evidence="17">The sequence shown here is derived from an EMBL/GenBank/DDBJ whole genome shotgun (WGS) entry which is preliminary data.</text>
</comment>
<evidence type="ECO:0000256" key="9">
    <source>
        <dbReference type="ARBA" id="ARBA00023277"/>
    </source>
</evidence>
<dbReference type="InterPro" id="IPR000146">
    <property type="entry name" value="FBPase_class-1"/>
</dbReference>
<dbReference type="GO" id="GO:0030388">
    <property type="term" value="P:fructose 1,6-bisphosphate metabolic process"/>
    <property type="evidence" value="ECO:0007669"/>
    <property type="project" value="TreeGrafter"/>
</dbReference>
<dbReference type="GO" id="GO:0000287">
    <property type="term" value="F:magnesium ion binding"/>
    <property type="evidence" value="ECO:0007669"/>
    <property type="project" value="UniProtKB-UniRule"/>
</dbReference>
<feature type="binding site" evidence="12">
    <location>
        <position position="211"/>
    </location>
    <ligand>
        <name>substrate</name>
    </ligand>
</feature>
<comment type="subunit">
    <text evidence="12">Homotetramer.</text>
</comment>
<reference evidence="17" key="1">
    <citation type="submission" date="2020-07" db="EMBL/GenBank/DDBJ databases">
        <title>Huge and variable diversity of episymbiotic CPR bacteria and DPANN archaea in groundwater ecosystems.</title>
        <authorList>
            <person name="He C.Y."/>
            <person name="Keren R."/>
            <person name="Whittaker M."/>
            <person name="Farag I.F."/>
            <person name="Doudna J."/>
            <person name="Cate J.H.D."/>
            <person name="Banfield J.F."/>
        </authorList>
    </citation>
    <scope>NUCLEOTIDE SEQUENCE</scope>
    <source>
        <strain evidence="17">NC_groundwater_928_Pr1_S-0.2um_72_17</strain>
    </source>
</reference>
<feature type="region of interest" description="Disordered" evidence="14">
    <location>
        <begin position="334"/>
        <end position="371"/>
    </location>
</feature>
<dbReference type="Pfam" id="PF00316">
    <property type="entry name" value="FBPase"/>
    <property type="match status" value="1"/>
</dbReference>
<comment type="catalytic activity">
    <reaction evidence="1 12">
        <text>beta-D-fructose 1,6-bisphosphate + H2O = beta-D-fructose 6-phosphate + phosphate</text>
        <dbReference type="Rhea" id="RHEA:11064"/>
        <dbReference type="ChEBI" id="CHEBI:15377"/>
        <dbReference type="ChEBI" id="CHEBI:32966"/>
        <dbReference type="ChEBI" id="CHEBI:43474"/>
        <dbReference type="ChEBI" id="CHEBI:57634"/>
        <dbReference type="EC" id="3.1.3.11"/>
    </reaction>
</comment>
<evidence type="ECO:0000256" key="13">
    <source>
        <dbReference type="RuleBase" id="RU000508"/>
    </source>
</evidence>
<evidence type="ECO:0000259" key="15">
    <source>
        <dbReference type="Pfam" id="PF00316"/>
    </source>
</evidence>
<comment type="similarity">
    <text evidence="3 12 13">Belongs to the FBPase class 1 family.</text>
</comment>
<keyword evidence="9 12" id="KW-0119">Carbohydrate metabolism</keyword>
<dbReference type="InterPro" id="IPR033391">
    <property type="entry name" value="FBPase_N"/>
</dbReference>
<dbReference type="NCBIfam" id="NF006778">
    <property type="entry name" value="PRK09293.1-1"/>
    <property type="match status" value="1"/>
</dbReference>
<dbReference type="Gene3D" id="3.40.190.80">
    <property type="match status" value="1"/>
</dbReference>
<dbReference type="InterPro" id="IPR020548">
    <property type="entry name" value="Fructose_bisphosphatase_AS"/>
</dbReference>
<organism evidence="17 18">
    <name type="scientific">Eiseniibacteriota bacterium</name>
    <dbReference type="NCBI Taxonomy" id="2212470"/>
    <lineage>
        <taxon>Bacteria</taxon>
        <taxon>Candidatus Eiseniibacteriota</taxon>
    </lineage>
</organism>
<feature type="binding site" evidence="12">
    <location>
        <position position="116"/>
    </location>
    <ligand>
        <name>Mg(2+)</name>
        <dbReference type="ChEBI" id="CHEBI:18420"/>
        <label>2</label>
    </ligand>
</feature>
<dbReference type="EMBL" id="JACQAY010000264">
    <property type="protein sequence ID" value="MBI3540204.1"/>
    <property type="molecule type" value="Genomic_DNA"/>
</dbReference>
<evidence type="ECO:0000259" key="16">
    <source>
        <dbReference type="Pfam" id="PF18913"/>
    </source>
</evidence>
<feature type="binding site" evidence="12">
    <location>
        <position position="274"/>
    </location>
    <ligand>
        <name>substrate</name>
    </ligand>
</feature>
<feature type="binding site" evidence="12">
    <location>
        <position position="119"/>
    </location>
    <ligand>
        <name>Mg(2+)</name>
        <dbReference type="ChEBI" id="CHEBI:18420"/>
        <label>2</label>
    </ligand>
</feature>
<dbReference type="FunFam" id="3.40.190.80:FF:000001">
    <property type="entry name" value="Fructose-1,6-bisphosphatase class 1"/>
    <property type="match status" value="1"/>
</dbReference>
<feature type="binding site" evidence="12">
    <location>
        <begin position="119"/>
        <end position="122"/>
    </location>
    <ligand>
        <name>substrate</name>
    </ligand>
</feature>
<gene>
    <name evidence="12 17" type="primary">fbp</name>
    <name evidence="17" type="ORF">HY076_08030</name>
</gene>
<keyword evidence="5 12" id="KW-0963">Cytoplasm</keyword>
<feature type="binding site" evidence="12">
    <location>
        <begin position="262"/>
        <end position="264"/>
    </location>
    <ligand>
        <name>substrate</name>
    </ligand>
</feature>
<evidence type="ECO:0000256" key="3">
    <source>
        <dbReference type="ARBA" id="ARBA00010941"/>
    </source>
</evidence>
<evidence type="ECO:0000256" key="10">
    <source>
        <dbReference type="ARBA" id="ARBA00072069"/>
    </source>
</evidence>
<dbReference type="GO" id="GO:0005986">
    <property type="term" value="P:sucrose biosynthetic process"/>
    <property type="evidence" value="ECO:0007669"/>
    <property type="project" value="TreeGrafter"/>
</dbReference>
<dbReference type="GO" id="GO:0006094">
    <property type="term" value="P:gluconeogenesis"/>
    <property type="evidence" value="ECO:0007669"/>
    <property type="project" value="UniProtKB-UniRule"/>
</dbReference>
<proteinExistence type="inferred from homology"/>
<dbReference type="PIRSF" id="PIRSF500210">
    <property type="entry name" value="FBPtase"/>
    <property type="match status" value="1"/>
</dbReference>
<keyword evidence="8 12" id="KW-0460">Magnesium</keyword>
<dbReference type="GO" id="GO:0006002">
    <property type="term" value="P:fructose 6-phosphate metabolic process"/>
    <property type="evidence" value="ECO:0007669"/>
    <property type="project" value="TreeGrafter"/>
</dbReference>
<evidence type="ECO:0000256" key="12">
    <source>
        <dbReference type="HAMAP-Rule" id="MF_01855"/>
    </source>
</evidence>
<dbReference type="HAMAP" id="MF_01855">
    <property type="entry name" value="FBPase_class1"/>
    <property type="match status" value="1"/>
</dbReference>
<keyword evidence="6 12" id="KW-0479">Metal-binding</keyword>
<feature type="binding site" evidence="12">
    <location>
        <position position="116"/>
    </location>
    <ligand>
        <name>Mg(2+)</name>
        <dbReference type="ChEBI" id="CHEBI:18420"/>
        <label>1</label>
    </ligand>
</feature>
<dbReference type="CDD" id="cd00354">
    <property type="entry name" value="FBPase"/>
    <property type="match status" value="1"/>
</dbReference>
<dbReference type="InterPro" id="IPR028343">
    <property type="entry name" value="FBPtase"/>
</dbReference>
<feature type="domain" description="Fructose-1-6-bisphosphatase class I N-terminal" evidence="15">
    <location>
        <begin position="7"/>
        <end position="196"/>
    </location>
</feature>
<evidence type="ECO:0000313" key="17">
    <source>
        <dbReference type="EMBL" id="MBI3540204.1"/>
    </source>
</evidence>
<dbReference type="Proteomes" id="UP000807850">
    <property type="component" value="Unassembled WGS sequence"/>
</dbReference>
<evidence type="ECO:0000256" key="2">
    <source>
        <dbReference type="ARBA" id="ARBA00005215"/>
    </source>
</evidence>
<dbReference type="Gene3D" id="3.30.540.10">
    <property type="entry name" value="Fructose-1,6-Bisphosphatase, subunit A, domain 1"/>
    <property type="match status" value="1"/>
</dbReference>
<dbReference type="GO" id="GO:0005829">
    <property type="term" value="C:cytosol"/>
    <property type="evidence" value="ECO:0007669"/>
    <property type="project" value="TreeGrafter"/>
</dbReference>
<feature type="binding site" evidence="12">
    <location>
        <position position="280"/>
    </location>
    <ligand>
        <name>Mg(2+)</name>
        <dbReference type="ChEBI" id="CHEBI:18420"/>
        <label>2</label>
    </ligand>
</feature>
<dbReference type="PANTHER" id="PTHR11556">
    <property type="entry name" value="FRUCTOSE-1,6-BISPHOSPHATASE-RELATED"/>
    <property type="match status" value="1"/>
</dbReference>
<dbReference type="AlphaFoldDB" id="A0A9D6QPR8"/>
<evidence type="ECO:0000256" key="4">
    <source>
        <dbReference type="ARBA" id="ARBA00013093"/>
    </source>
</evidence>
<dbReference type="InterPro" id="IPR044015">
    <property type="entry name" value="FBPase_C_dom"/>
</dbReference>
<comment type="subcellular location">
    <subcellularLocation>
        <location evidence="12">Cytoplasm</location>
    </subcellularLocation>
</comment>
<protein>
    <recommendedName>
        <fullName evidence="10 12">Fructose-1,6-bisphosphatase class 1</fullName>
        <shortName evidence="12">FBPase class 1</shortName>
        <ecNumber evidence="4 12">3.1.3.11</ecNumber>
    </recommendedName>
    <alternativeName>
        <fullName evidence="11 12">D-fructose-1,6-bisphosphate 1-phosphohydrolase class 1</fullName>
    </alternativeName>
</protein>
<name>A0A9D6QPR8_UNCEI</name>
<evidence type="ECO:0000256" key="5">
    <source>
        <dbReference type="ARBA" id="ARBA00022490"/>
    </source>
</evidence>
<dbReference type="PROSITE" id="PS00124">
    <property type="entry name" value="FBPASE"/>
    <property type="match status" value="1"/>
</dbReference>
<evidence type="ECO:0000256" key="6">
    <source>
        <dbReference type="ARBA" id="ARBA00022723"/>
    </source>
</evidence>
<evidence type="ECO:0000256" key="14">
    <source>
        <dbReference type="SAM" id="MobiDB-lite"/>
    </source>
</evidence>
<dbReference type="GO" id="GO:0006000">
    <property type="term" value="P:fructose metabolic process"/>
    <property type="evidence" value="ECO:0007669"/>
    <property type="project" value="TreeGrafter"/>
</dbReference>
<dbReference type="PIRSF" id="PIRSF000904">
    <property type="entry name" value="FBPtase_SBPase"/>
    <property type="match status" value="1"/>
</dbReference>
<dbReference type="EC" id="3.1.3.11" evidence="4 12"/>
<feature type="compositionally biased region" description="Low complexity" evidence="14">
    <location>
        <begin position="354"/>
        <end position="371"/>
    </location>
</feature>
<dbReference type="PANTHER" id="PTHR11556:SF35">
    <property type="entry name" value="SEDOHEPTULOSE-1,7-BISPHOSPHATASE, CHLOROPLASTIC"/>
    <property type="match status" value="1"/>
</dbReference>